<keyword evidence="3" id="KW-1185">Reference proteome</keyword>
<organism evidence="2 3">
    <name type="scientific">Mycoplana azooxidifex</name>
    <dbReference type="NCBI Taxonomy" id="1636188"/>
    <lineage>
        <taxon>Bacteria</taxon>
        <taxon>Pseudomonadati</taxon>
        <taxon>Pseudomonadota</taxon>
        <taxon>Alphaproteobacteria</taxon>
        <taxon>Hyphomicrobiales</taxon>
        <taxon>Rhizobiaceae</taxon>
        <taxon>Mycoplana</taxon>
    </lineage>
</organism>
<proteinExistence type="predicted"/>
<protein>
    <recommendedName>
        <fullName evidence="4">DUF4381 domain-containing protein</fullName>
    </recommendedName>
</protein>
<evidence type="ECO:0000313" key="2">
    <source>
        <dbReference type="EMBL" id="MBB3979869.1"/>
    </source>
</evidence>
<comment type="caution">
    <text evidence="2">The sequence shown here is derived from an EMBL/GenBank/DDBJ whole genome shotgun (WGS) entry which is preliminary data.</text>
</comment>
<keyword evidence="1" id="KW-0812">Transmembrane</keyword>
<evidence type="ECO:0000256" key="1">
    <source>
        <dbReference type="SAM" id="Phobius"/>
    </source>
</evidence>
<gene>
    <name evidence="2" type="ORF">GGQ64_005116</name>
</gene>
<dbReference type="Pfam" id="PF14316">
    <property type="entry name" value="DUF4381"/>
    <property type="match status" value="1"/>
</dbReference>
<keyword evidence="1" id="KW-0472">Membrane</keyword>
<evidence type="ECO:0000313" key="3">
    <source>
        <dbReference type="Proteomes" id="UP000574761"/>
    </source>
</evidence>
<accession>A0A7W6DC79</accession>
<dbReference type="AlphaFoldDB" id="A0A7W6DC79"/>
<dbReference type="RefSeq" id="WP_183808054.1">
    <property type="nucleotide sequence ID" value="NZ_JACIEE010000014.1"/>
</dbReference>
<dbReference type="EMBL" id="JACIEE010000014">
    <property type="protein sequence ID" value="MBB3979869.1"/>
    <property type="molecule type" value="Genomic_DNA"/>
</dbReference>
<name>A0A7W6DC79_9HYPH</name>
<reference evidence="2 3" key="1">
    <citation type="submission" date="2020-08" db="EMBL/GenBank/DDBJ databases">
        <title>Genomic Encyclopedia of Type Strains, Phase IV (KMG-IV): sequencing the most valuable type-strain genomes for metagenomic binning, comparative biology and taxonomic classification.</title>
        <authorList>
            <person name="Goeker M."/>
        </authorList>
    </citation>
    <scope>NUCLEOTIDE SEQUENCE [LARGE SCALE GENOMIC DNA]</scope>
    <source>
        <strain evidence="2 3">DSM 100211</strain>
    </source>
</reference>
<dbReference type="Proteomes" id="UP000574761">
    <property type="component" value="Unassembled WGS sequence"/>
</dbReference>
<sequence>MEPTAAPPPTDTMLAATLRELADIALPSPVSMMPATWGWAALTALIALALAFALWHWRRHRAQNRYRREALAELAALEAAVGQAAGRADALQRLPSLIKRTALAVWPRDAVAALAGQEWSDFLRTHAGRAGIDDETYRFFAETEYRLPAAGPANEDMARRAFAGARRWIEGHDVHP</sequence>
<evidence type="ECO:0008006" key="4">
    <source>
        <dbReference type="Google" id="ProtNLM"/>
    </source>
</evidence>
<dbReference type="InterPro" id="IPR025489">
    <property type="entry name" value="DUF4381"/>
</dbReference>
<keyword evidence="1" id="KW-1133">Transmembrane helix</keyword>
<feature type="transmembrane region" description="Helical" evidence="1">
    <location>
        <begin position="37"/>
        <end position="57"/>
    </location>
</feature>